<protein>
    <submittedName>
        <fullName evidence="1">DUF3006 domain-containing protein</fullName>
    </submittedName>
</protein>
<dbReference type="Pfam" id="PF11213">
    <property type="entry name" value="DUF3006"/>
    <property type="match status" value="1"/>
</dbReference>
<accession>A0A9N7PLP9</accession>
<dbReference type="AlphaFoldDB" id="A0A9N7PLP9"/>
<reference evidence="1 3" key="1">
    <citation type="submission" date="2017-09" db="EMBL/GenBank/DDBJ databases">
        <authorList>
            <person name="Thomas P."/>
            <person name="Seyboldt C."/>
        </authorList>
    </citation>
    <scope>NUCLEOTIDE SEQUENCE [LARGE SCALE GENOMIC DNA]</scope>
    <source>
        <strain evidence="1 3">DSM 7534</strain>
    </source>
</reference>
<evidence type="ECO:0000313" key="3">
    <source>
        <dbReference type="Proteomes" id="UP000280586"/>
    </source>
</evidence>
<dbReference type="GeneID" id="303560239"/>
<organism evidence="1 3">
    <name type="scientific">Clostridium septicum</name>
    <dbReference type="NCBI Taxonomy" id="1504"/>
    <lineage>
        <taxon>Bacteria</taxon>
        <taxon>Bacillati</taxon>
        <taxon>Bacillota</taxon>
        <taxon>Clostridia</taxon>
        <taxon>Eubacteriales</taxon>
        <taxon>Clostridiaceae</taxon>
        <taxon>Clostridium</taxon>
    </lineage>
</organism>
<dbReference type="Proteomes" id="UP000280586">
    <property type="component" value="Chromosome"/>
</dbReference>
<dbReference type="EMBL" id="CP099799">
    <property type="protein sequence ID" value="USS00647.1"/>
    <property type="molecule type" value="Genomic_DNA"/>
</dbReference>
<evidence type="ECO:0000313" key="4">
    <source>
        <dbReference type="Proteomes" id="UP001055437"/>
    </source>
</evidence>
<name>A0A9N7PLP9_CLOSE</name>
<evidence type="ECO:0000313" key="2">
    <source>
        <dbReference type="EMBL" id="USS00647.1"/>
    </source>
</evidence>
<gene>
    <name evidence="1" type="ORF">CP523_06075</name>
    <name evidence="2" type="ORF">NH397_14365</name>
</gene>
<sequence length="72" mass="8460">MDSFIIDRIEENYVVLETEAENIININKDLVKGNFNEGDVLIKKGDIYIVDPILTKNRRDKIKNMMKGMWDE</sequence>
<reference evidence="2" key="2">
    <citation type="submission" date="2022-06" db="EMBL/GenBank/DDBJ databases">
        <authorList>
            <person name="Holder M.E."/>
            <person name="Ajami N.J."/>
            <person name="Petrosino J.F."/>
        </authorList>
    </citation>
    <scope>NUCLEOTIDE SEQUENCE</scope>
    <source>
        <strain evidence="2">RMA 8861</strain>
    </source>
</reference>
<dbReference type="Proteomes" id="UP001055437">
    <property type="component" value="Chromosome"/>
</dbReference>
<dbReference type="RefSeq" id="WP_066675111.1">
    <property type="nucleotide sequence ID" value="NZ_CABMIZ010000007.1"/>
</dbReference>
<evidence type="ECO:0000313" key="1">
    <source>
        <dbReference type="EMBL" id="AYE34067.1"/>
    </source>
</evidence>
<dbReference type="EMBL" id="CP023671">
    <property type="protein sequence ID" value="AYE34067.1"/>
    <property type="molecule type" value="Genomic_DNA"/>
</dbReference>
<keyword evidence="4" id="KW-1185">Reference proteome</keyword>
<dbReference type="OrthoDB" id="164847at2"/>
<proteinExistence type="predicted"/>
<dbReference type="KEGG" id="csep:CP523_06075"/>
<dbReference type="InterPro" id="IPR021377">
    <property type="entry name" value="DUF3006"/>
</dbReference>